<protein>
    <submittedName>
        <fullName evidence="2">Putative secreted protein</fullName>
    </submittedName>
</protein>
<accession>M5UAW8</accession>
<keyword evidence="3" id="KW-1185">Reference proteome</keyword>
<dbReference type="Proteomes" id="UP000011885">
    <property type="component" value="Unassembled WGS sequence"/>
</dbReference>
<organism evidence="2 3">
    <name type="scientific">Rhodopirellula sallentina SM41</name>
    <dbReference type="NCBI Taxonomy" id="1263870"/>
    <lineage>
        <taxon>Bacteria</taxon>
        <taxon>Pseudomonadati</taxon>
        <taxon>Planctomycetota</taxon>
        <taxon>Planctomycetia</taxon>
        <taxon>Pirellulales</taxon>
        <taxon>Pirellulaceae</taxon>
        <taxon>Rhodopirellula</taxon>
    </lineage>
</organism>
<gene>
    <name evidence="2" type="ORF">RSSM_05430</name>
</gene>
<reference evidence="2 3" key="1">
    <citation type="journal article" date="2013" name="Mar. Genomics">
        <title>Expression of sulfatases in Rhodopirellula baltica and the diversity of sulfatases in the genus Rhodopirellula.</title>
        <authorList>
            <person name="Wegner C.E."/>
            <person name="Richter-Heitmann T."/>
            <person name="Klindworth A."/>
            <person name="Klockow C."/>
            <person name="Richter M."/>
            <person name="Achstetter T."/>
            <person name="Glockner F.O."/>
            <person name="Harder J."/>
        </authorList>
    </citation>
    <scope>NUCLEOTIDE SEQUENCE [LARGE SCALE GENOMIC DNA]</scope>
    <source>
        <strain evidence="2 3">SM41</strain>
    </source>
</reference>
<dbReference type="AlphaFoldDB" id="M5UAW8"/>
<feature type="region of interest" description="Disordered" evidence="1">
    <location>
        <begin position="92"/>
        <end position="150"/>
    </location>
</feature>
<evidence type="ECO:0000313" key="3">
    <source>
        <dbReference type="Proteomes" id="UP000011885"/>
    </source>
</evidence>
<feature type="compositionally biased region" description="Low complexity" evidence="1">
    <location>
        <begin position="109"/>
        <end position="124"/>
    </location>
</feature>
<feature type="compositionally biased region" description="Polar residues" evidence="1">
    <location>
        <begin position="94"/>
        <end position="108"/>
    </location>
</feature>
<dbReference type="OrthoDB" id="9800974at2"/>
<dbReference type="InterPro" id="IPR017853">
    <property type="entry name" value="GH"/>
</dbReference>
<dbReference type="SUPFAM" id="SSF51445">
    <property type="entry name" value="(Trans)glycosidases"/>
    <property type="match status" value="1"/>
</dbReference>
<dbReference type="EMBL" id="ANOH01000376">
    <property type="protein sequence ID" value="EMI53138.1"/>
    <property type="molecule type" value="Genomic_DNA"/>
</dbReference>
<dbReference type="Gene3D" id="3.20.20.80">
    <property type="entry name" value="Glycosidases"/>
    <property type="match status" value="1"/>
</dbReference>
<proteinExistence type="predicted"/>
<name>M5UAW8_9BACT</name>
<dbReference type="PATRIC" id="fig|1263870.3.peg.5758"/>
<comment type="caution">
    <text evidence="2">The sequence shown here is derived from an EMBL/GenBank/DDBJ whole genome shotgun (WGS) entry which is preliminary data.</text>
</comment>
<sequence length="387" mass="43574">MNANQTTAVLLVPFLVATTALGKDVDKPSGTYASVITPRAVENKHMMGGLVRVMWSEIEPAPGKFDFSRIDQQVQLLRPGMNWTLAVHGGWTSPEATSGDQSRMNTRTAPNGRFPGNRRPPAGFQRGGNNQGRRAPSRGPQRPRSLAPEWLVTDMHVETFEISFRGTPVDMPKYWDRTVQKRMKMMLSAVGQKYRNDERLKLVYVPQMTSNGTEGHFNGVPDETLLQAAGINPRARNAAAKFGELWVNAATEATQSVMDAFPNKAIAFELHELFRSAEIPASIISEFQKSKYEDRVGVAIWWISGKTSYQSNLLSVLKKYDGDLYGQVIGRSDQAQRFGNGDYATVFQQATRLGMRYIEPWNYEFENHTHDELFEEFNRSAKAKFTR</sequence>
<dbReference type="RefSeq" id="WP_008686196.1">
    <property type="nucleotide sequence ID" value="NZ_ANOH01000376.1"/>
</dbReference>
<evidence type="ECO:0000256" key="1">
    <source>
        <dbReference type="SAM" id="MobiDB-lite"/>
    </source>
</evidence>
<evidence type="ECO:0000313" key="2">
    <source>
        <dbReference type="EMBL" id="EMI53138.1"/>
    </source>
</evidence>